<sequence length="1296" mass="148105">MAPKQSKPSPFLKANTWSRTFHSWISKLLDESHQQKTLNLVDLYDLLPEYESINLTEKLENHWFDDMRHHPDNPNLFRATVRTMGWQPFLIGCQFIPQFYFSIHGYGAQMRVAYHGLIYRKILRLSSRSLNNMSSGEIVNLFSNDAGQIEMALQSINFLWIALLDIMTMAVFFWYFVNYIACIAIGYTLMLILLVSLIGSLLVYLRRKVLKVTDERVKTMSEIIKSMRIVKLYCWESAFEKKIRSIRKREIIQHALRLIPETIELLFSNTYVCVTFFMMYAAMWSLDIPFDTRFFTVATCFLTHLKFSIWIFGSSIRHFVNYLAAARRIQTFLLLDESDRDRRLMSESDRKLPMDRIRNDENNIVLNSTKKIVKVECRLQRAAWEHDGLFKLKNIIFDAYPGDLICIIGPVGCGKSSILQSLTGEIPYFDGKVRLGGSFCYLPQEPWIFSSTIKKNILFGKDFDPQLFQRVVSATALGADFAQLSCGMNTLVGDQGVMLSGGQKARVNMARALYRDADIYLLDDPLSAVDVKVSKHIFERSIKNFLCDKICILVTHQIQFLEGATKIIVLENGEMVQTGTYDELRANSSSFNRLLENIHQQKQEQLECPINILRRLPSRCLTSTENENGDASSLRDSQTLETKEKGSVKSSVYIAYLREGVGIFLGVFILISMFSFREVIYVVHGWWLARWSDDEGYRRQNFNNCTTMIDQKINIISSMNETQWNVYRNSRFDFYCGIVVTLLILSLLRIFIVKLIFLNSGRVLHNKMFQRLIRCPISFFDSNPAGRILNRFTKDIAAVDEHLPWNFFDFLNCLSEVIGTILLVSWLNPSSFIPAVFVIIGLLFIRYRFARCSRDLKRLDSTSRSPIYSYLTSTIHGLKVIRSYRAENICLSQFSSLIDDNTRANYLFMTTNRWAAIRFDWITTSFIAIAISMALIVRVTGRQFSAADIALTLSYSLNLIGLLQWTIRQSVELETQMTSVERALEYCKLEQEPPACVSPKKQPPTNWPRRGEILFNDVCMAHSNNLDAPLALRNISLNIQAGEKIGIVGRTGAGKSSFIQSIFRMGTLVNGQILIDNIDISTVGLDDVRRRISIIPQDPVLFTGTMRSNLDRFGDYSDAEIWHALDQVQLKKPVSDVMPNGLQSLVNESGSNLSVGQKQLVCLARAILKKNKILVIDEATANVDNATDELIQRAIREQFKNCTVLTVAHRLRTVIDSDRIMVLGSGNILEFDTPQALLFDAQSQFSSLVQQTGIGEAEHLRILANTAAEFNRKIAQDIVISNENTFEKNNESDPFI</sequence>
<evidence type="ECO:0000256" key="9">
    <source>
        <dbReference type="ARBA" id="ARBA00023136"/>
    </source>
</evidence>
<dbReference type="SUPFAM" id="SSF90123">
    <property type="entry name" value="ABC transporter transmembrane region"/>
    <property type="match status" value="2"/>
</dbReference>
<dbReference type="PROSITE" id="PS50893">
    <property type="entry name" value="ABC_TRANSPORTER_2"/>
    <property type="match status" value="2"/>
</dbReference>
<dbReference type="InterPro" id="IPR027417">
    <property type="entry name" value="P-loop_NTPase"/>
</dbReference>
<keyword evidence="8 10" id="KW-1133">Transmembrane helix</keyword>
<dbReference type="InterPro" id="IPR044746">
    <property type="entry name" value="ABCC_6TM_D1"/>
</dbReference>
<dbReference type="EMBL" id="CAJNXB010005584">
    <property type="protein sequence ID" value="CAF3430632.1"/>
    <property type="molecule type" value="Genomic_DNA"/>
</dbReference>
<keyword evidence="3" id="KW-0813">Transport</keyword>
<dbReference type="GO" id="GO:0016020">
    <property type="term" value="C:membrane"/>
    <property type="evidence" value="ECO:0007669"/>
    <property type="project" value="UniProtKB-SubCell"/>
</dbReference>
<dbReference type="Proteomes" id="UP000663825">
    <property type="component" value="Unassembled WGS sequence"/>
</dbReference>
<dbReference type="GO" id="GO:0016887">
    <property type="term" value="F:ATP hydrolysis activity"/>
    <property type="evidence" value="ECO:0007669"/>
    <property type="project" value="InterPro"/>
</dbReference>
<dbReference type="InterPro" id="IPR050173">
    <property type="entry name" value="ABC_transporter_C-like"/>
</dbReference>
<dbReference type="Pfam" id="PF00005">
    <property type="entry name" value="ABC_tran"/>
    <property type="match status" value="2"/>
</dbReference>
<proteinExistence type="inferred from homology"/>
<evidence type="ECO:0000313" key="14">
    <source>
        <dbReference type="Proteomes" id="UP000663825"/>
    </source>
</evidence>
<evidence type="ECO:0000256" key="6">
    <source>
        <dbReference type="ARBA" id="ARBA00022741"/>
    </source>
</evidence>
<dbReference type="FunFam" id="3.40.50.300:FF:000973">
    <property type="entry name" value="Multidrug resistance-associated protein 4"/>
    <property type="match status" value="1"/>
</dbReference>
<dbReference type="InterPro" id="IPR003593">
    <property type="entry name" value="AAA+_ATPase"/>
</dbReference>
<feature type="transmembrane region" description="Helical" evidence="10">
    <location>
        <begin position="807"/>
        <end position="826"/>
    </location>
</feature>
<evidence type="ECO:0000256" key="8">
    <source>
        <dbReference type="ARBA" id="ARBA00022989"/>
    </source>
</evidence>
<dbReference type="InterPro" id="IPR003439">
    <property type="entry name" value="ABC_transporter-like_ATP-bd"/>
</dbReference>
<feature type="transmembrane region" description="Helical" evidence="10">
    <location>
        <begin position="183"/>
        <end position="205"/>
    </location>
</feature>
<reference evidence="13" key="1">
    <citation type="submission" date="2021-02" db="EMBL/GenBank/DDBJ databases">
        <authorList>
            <person name="Nowell W R."/>
        </authorList>
    </citation>
    <scope>NUCLEOTIDE SEQUENCE</scope>
</reference>
<dbReference type="PROSITE" id="PS50929">
    <property type="entry name" value="ABC_TM1F"/>
    <property type="match status" value="2"/>
</dbReference>
<keyword evidence="5" id="KW-0677">Repeat</keyword>
<feature type="transmembrane region" description="Helical" evidence="10">
    <location>
        <begin position="732"/>
        <end position="758"/>
    </location>
</feature>
<evidence type="ECO:0000256" key="10">
    <source>
        <dbReference type="SAM" id="Phobius"/>
    </source>
</evidence>
<feature type="domain" description="ABC transmembrane type-1" evidence="12">
    <location>
        <begin position="101"/>
        <end position="251"/>
    </location>
</feature>
<keyword evidence="9 10" id="KW-0472">Membrane</keyword>
<evidence type="ECO:0000256" key="3">
    <source>
        <dbReference type="ARBA" id="ARBA00022448"/>
    </source>
</evidence>
<keyword evidence="7" id="KW-0067">ATP-binding</keyword>
<comment type="caution">
    <text evidence="13">The sequence shown here is derived from an EMBL/GenBank/DDBJ whole genome shotgun (WGS) entry which is preliminary data.</text>
</comment>
<feature type="domain" description="ABC transmembrane type-1" evidence="12">
    <location>
        <begin position="735"/>
        <end position="975"/>
    </location>
</feature>
<dbReference type="GO" id="GO:0140359">
    <property type="term" value="F:ABC-type transporter activity"/>
    <property type="evidence" value="ECO:0007669"/>
    <property type="project" value="InterPro"/>
</dbReference>
<dbReference type="CDD" id="cd03244">
    <property type="entry name" value="ABCC_MRP_domain2"/>
    <property type="match status" value="1"/>
</dbReference>
<feature type="domain" description="ABC transporter" evidence="11">
    <location>
        <begin position="377"/>
        <end position="597"/>
    </location>
</feature>
<evidence type="ECO:0000256" key="5">
    <source>
        <dbReference type="ARBA" id="ARBA00022737"/>
    </source>
</evidence>
<evidence type="ECO:0000256" key="2">
    <source>
        <dbReference type="ARBA" id="ARBA00009726"/>
    </source>
</evidence>
<dbReference type="SUPFAM" id="SSF52540">
    <property type="entry name" value="P-loop containing nucleoside triphosphate hydrolases"/>
    <property type="match status" value="2"/>
</dbReference>
<keyword evidence="6" id="KW-0547">Nucleotide-binding</keyword>
<dbReference type="PANTHER" id="PTHR24223:SF456">
    <property type="entry name" value="MULTIDRUG RESISTANCE-ASSOCIATED PROTEIN LETHAL(2)03659"/>
    <property type="match status" value="1"/>
</dbReference>
<evidence type="ECO:0000259" key="12">
    <source>
        <dbReference type="PROSITE" id="PS50929"/>
    </source>
</evidence>
<evidence type="ECO:0000256" key="7">
    <source>
        <dbReference type="ARBA" id="ARBA00022840"/>
    </source>
</evidence>
<dbReference type="Gene3D" id="3.40.50.300">
    <property type="entry name" value="P-loop containing nucleotide triphosphate hydrolases"/>
    <property type="match status" value="2"/>
</dbReference>
<feature type="transmembrane region" description="Helical" evidence="10">
    <location>
        <begin position="292"/>
        <end position="312"/>
    </location>
</feature>
<dbReference type="OrthoDB" id="6500128at2759"/>
<evidence type="ECO:0000313" key="13">
    <source>
        <dbReference type="EMBL" id="CAF3430632.1"/>
    </source>
</evidence>
<feature type="transmembrane region" description="Helical" evidence="10">
    <location>
        <begin position="919"/>
        <end position="937"/>
    </location>
</feature>
<dbReference type="GO" id="GO:0005524">
    <property type="term" value="F:ATP binding"/>
    <property type="evidence" value="ECO:0007669"/>
    <property type="project" value="UniProtKB-KW"/>
</dbReference>
<feature type="domain" description="ABC transporter" evidence="11">
    <location>
        <begin position="1013"/>
        <end position="1250"/>
    </location>
</feature>
<evidence type="ECO:0000259" key="11">
    <source>
        <dbReference type="PROSITE" id="PS50893"/>
    </source>
</evidence>
<dbReference type="FunFam" id="1.20.1560.10:FF:000014">
    <property type="entry name" value="Multidrug resistance-associated protein member 4"/>
    <property type="match status" value="1"/>
</dbReference>
<dbReference type="PANTHER" id="PTHR24223">
    <property type="entry name" value="ATP-BINDING CASSETTE SUB-FAMILY C"/>
    <property type="match status" value="1"/>
</dbReference>
<dbReference type="Gene3D" id="1.20.1560.10">
    <property type="entry name" value="ABC transporter type 1, transmembrane domain"/>
    <property type="match status" value="2"/>
</dbReference>
<dbReference type="CDD" id="cd03250">
    <property type="entry name" value="ABCC_MRP_domain1"/>
    <property type="match status" value="1"/>
</dbReference>
<dbReference type="PROSITE" id="PS00211">
    <property type="entry name" value="ABC_TRANSPORTER_1"/>
    <property type="match status" value="2"/>
</dbReference>
<dbReference type="InterPro" id="IPR036640">
    <property type="entry name" value="ABC1_TM_sf"/>
</dbReference>
<name>A0A818CS38_9BILA</name>
<evidence type="ECO:0000256" key="4">
    <source>
        <dbReference type="ARBA" id="ARBA00022692"/>
    </source>
</evidence>
<dbReference type="SMART" id="SM00382">
    <property type="entry name" value="AAA"/>
    <property type="match status" value="2"/>
</dbReference>
<feature type="transmembrane region" description="Helical" evidence="10">
    <location>
        <begin position="158"/>
        <end position="177"/>
    </location>
</feature>
<dbReference type="FunFam" id="3.40.50.300:FF:000163">
    <property type="entry name" value="Multidrug resistance-associated protein member 4"/>
    <property type="match status" value="1"/>
</dbReference>
<gene>
    <name evidence="13" type="ORF">TIS948_LOCUS30309</name>
</gene>
<dbReference type="InterPro" id="IPR011527">
    <property type="entry name" value="ABC1_TM_dom"/>
</dbReference>
<dbReference type="InterPro" id="IPR017871">
    <property type="entry name" value="ABC_transporter-like_CS"/>
</dbReference>
<accession>A0A818CS38</accession>
<organism evidence="13 14">
    <name type="scientific">Rotaria socialis</name>
    <dbReference type="NCBI Taxonomy" id="392032"/>
    <lineage>
        <taxon>Eukaryota</taxon>
        <taxon>Metazoa</taxon>
        <taxon>Spiralia</taxon>
        <taxon>Gnathifera</taxon>
        <taxon>Rotifera</taxon>
        <taxon>Eurotatoria</taxon>
        <taxon>Bdelloidea</taxon>
        <taxon>Philodinida</taxon>
        <taxon>Philodinidae</taxon>
        <taxon>Rotaria</taxon>
    </lineage>
</organism>
<comment type="similarity">
    <text evidence="2">Belongs to the ABC transporter superfamily. ABCC family. Conjugate transporter (TC 3.A.1.208) subfamily.</text>
</comment>
<keyword evidence="4 10" id="KW-0812">Transmembrane</keyword>
<dbReference type="Pfam" id="PF00664">
    <property type="entry name" value="ABC_membrane"/>
    <property type="match status" value="2"/>
</dbReference>
<feature type="transmembrane region" description="Helical" evidence="10">
    <location>
        <begin position="265"/>
        <end position="286"/>
    </location>
</feature>
<dbReference type="CDD" id="cd18579">
    <property type="entry name" value="ABC_6TM_ABCC_D1"/>
    <property type="match status" value="1"/>
</dbReference>
<comment type="subcellular location">
    <subcellularLocation>
        <location evidence="1">Membrane</location>
        <topology evidence="1">Multi-pass membrane protein</topology>
    </subcellularLocation>
</comment>
<feature type="transmembrane region" description="Helical" evidence="10">
    <location>
        <begin position="832"/>
        <end position="849"/>
    </location>
</feature>
<protein>
    <submittedName>
        <fullName evidence="13">Uncharacterized protein</fullName>
    </submittedName>
</protein>
<evidence type="ECO:0000256" key="1">
    <source>
        <dbReference type="ARBA" id="ARBA00004141"/>
    </source>
</evidence>
<feature type="transmembrane region" description="Helical" evidence="10">
    <location>
        <begin position="653"/>
        <end position="676"/>
    </location>
</feature>